<dbReference type="EMBL" id="JAUZVZ010000006">
    <property type="protein sequence ID" value="MDP4535593.1"/>
    <property type="molecule type" value="Genomic_DNA"/>
</dbReference>
<comment type="caution">
    <text evidence="1">The sequence shown here is derived from an EMBL/GenBank/DDBJ whole genome shotgun (WGS) entry which is preliminary data.</text>
</comment>
<sequence>MTKEATRPNYLDISSHFLHDAIDFEVRYKHCINSEGPLFYTPRSRRAKCFIDLRMGIEAILKSFISYHEHQDRKGKRIINWIEKFGHKIEKMIAKAKPHLPQDWIEQYEVPLLKLDNLPVGLRYRLDAWDFRGNKEELYYDTIGSDVWLGEIHSALIELTKLINSLLKKHDRILGGNELLAEMEEVWFEKYT</sequence>
<evidence type="ECO:0000313" key="2">
    <source>
        <dbReference type="Proteomes" id="UP001231616"/>
    </source>
</evidence>
<protein>
    <submittedName>
        <fullName evidence="1">Uncharacterized protein</fullName>
    </submittedName>
</protein>
<name>A0ABT9GX06_9GAMM</name>
<gene>
    <name evidence="1" type="ORF">Q3O60_05295</name>
</gene>
<keyword evidence="2" id="KW-1185">Reference proteome</keyword>
<accession>A0ABT9GX06</accession>
<dbReference type="RefSeq" id="WP_305892861.1">
    <property type="nucleotide sequence ID" value="NZ_JAUZVZ010000006.1"/>
</dbReference>
<organism evidence="1 2">
    <name type="scientific">Alkalimonas collagenimarina</name>
    <dbReference type="NCBI Taxonomy" id="400390"/>
    <lineage>
        <taxon>Bacteria</taxon>
        <taxon>Pseudomonadati</taxon>
        <taxon>Pseudomonadota</taxon>
        <taxon>Gammaproteobacteria</taxon>
        <taxon>Alkalimonas</taxon>
    </lineage>
</organism>
<proteinExistence type="predicted"/>
<reference evidence="1 2" key="1">
    <citation type="submission" date="2023-08" db="EMBL/GenBank/DDBJ databases">
        <authorList>
            <person name="Joshi A."/>
            <person name="Thite S."/>
        </authorList>
    </citation>
    <scope>NUCLEOTIDE SEQUENCE [LARGE SCALE GENOMIC DNA]</scope>
    <source>
        <strain evidence="1 2">AC40</strain>
    </source>
</reference>
<dbReference type="Proteomes" id="UP001231616">
    <property type="component" value="Unassembled WGS sequence"/>
</dbReference>
<evidence type="ECO:0000313" key="1">
    <source>
        <dbReference type="EMBL" id="MDP4535593.1"/>
    </source>
</evidence>